<keyword evidence="14" id="KW-1185">Reference proteome</keyword>
<dbReference type="Pfam" id="PF20511">
    <property type="entry name" value="PMI_typeI_cat"/>
    <property type="match status" value="1"/>
</dbReference>
<dbReference type="PIRSF" id="PIRSF001480">
    <property type="entry name" value="Mannose-6-phosphate_isomerase"/>
    <property type="match status" value="1"/>
</dbReference>
<feature type="domain" description="Phosphomannose isomerase type I helical insertion" evidence="11">
    <location>
        <begin position="157"/>
        <end position="235"/>
    </location>
</feature>
<dbReference type="Proteomes" id="UP001596215">
    <property type="component" value="Unassembled WGS sequence"/>
</dbReference>
<evidence type="ECO:0000256" key="8">
    <source>
        <dbReference type="ARBA" id="ARBA00029741"/>
    </source>
</evidence>
<evidence type="ECO:0000256" key="6">
    <source>
        <dbReference type="ARBA" id="ARBA00022833"/>
    </source>
</evidence>
<gene>
    <name evidence="13" type="primary">manA</name>
    <name evidence="13" type="ORF">ACFP73_11775</name>
</gene>
<comment type="cofactor">
    <cofactor evidence="2">
        <name>Zn(2+)</name>
        <dbReference type="ChEBI" id="CHEBI:29105"/>
    </cofactor>
</comment>
<evidence type="ECO:0000259" key="12">
    <source>
        <dbReference type="Pfam" id="PF21621"/>
    </source>
</evidence>
<dbReference type="InterPro" id="IPR046457">
    <property type="entry name" value="PMI_typeI_cat"/>
</dbReference>
<dbReference type="PANTHER" id="PTHR10309">
    <property type="entry name" value="MANNOSE-6-PHOSPHATE ISOMERASE"/>
    <property type="match status" value="1"/>
</dbReference>
<comment type="catalytic activity">
    <reaction evidence="1">
        <text>D-mannose 6-phosphate = D-fructose 6-phosphate</text>
        <dbReference type="Rhea" id="RHEA:12356"/>
        <dbReference type="ChEBI" id="CHEBI:58735"/>
        <dbReference type="ChEBI" id="CHEBI:61527"/>
        <dbReference type="EC" id="5.3.1.8"/>
    </reaction>
</comment>
<dbReference type="RefSeq" id="WP_343876677.1">
    <property type="nucleotide sequence ID" value="NZ_BAAAFW010000014.1"/>
</dbReference>
<dbReference type="PANTHER" id="PTHR10309:SF0">
    <property type="entry name" value="MANNOSE-6-PHOSPHATE ISOMERASE"/>
    <property type="match status" value="1"/>
</dbReference>
<sequence>MNRLINIIQHYDWGSKTALTELYGIENSAGQPMAELWMGAHPDASSSIITAGRQISLADVIRDYPQQMLGAEVARRFSGLPFLFKVLCAASPLSIQVHPHKAAAEQGFAREQQAGIPHDSPLRNYKDPNHKPELLYALTPFRAINGFRSPRQIAGLLTPLAGTDPLIAAFVARPGTEALKALFAGLLGMQGQDAARAVGRLSEVRAHLPGEAWQAVRELQQYYPQDMGLFMPLLLNVVQLQPGEAMFLYAGTPHAYLSGCGLEVMANSDNVLRAGLTHKHMDITELLANVDFTVSHPEQLRVTPVVSQDEFSFPVPVSDFSFAVHQLQAVPRALSWGGPLIVFCLQGEALCQCAGQQLSLHAGQSAFIGASERPLLVSGDGRLAGAYCEIY</sequence>
<evidence type="ECO:0000256" key="2">
    <source>
        <dbReference type="ARBA" id="ARBA00001947"/>
    </source>
</evidence>
<comment type="similarity">
    <text evidence="3">Belongs to the mannose-6-phosphate isomerase type 1 family.</text>
</comment>
<dbReference type="PRINTS" id="PR00714">
    <property type="entry name" value="MAN6PISMRASE"/>
</dbReference>
<dbReference type="Gene3D" id="2.60.120.10">
    <property type="entry name" value="Jelly Rolls"/>
    <property type="match status" value="2"/>
</dbReference>
<dbReference type="EC" id="5.3.1.8" evidence="4"/>
<dbReference type="Pfam" id="PF21621">
    <property type="entry name" value="MPI_cupin_dom"/>
    <property type="match status" value="1"/>
</dbReference>
<keyword evidence="5" id="KW-0479">Metal-binding</keyword>
<evidence type="ECO:0000256" key="7">
    <source>
        <dbReference type="ARBA" id="ARBA00023235"/>
    </source>
</evidence>
<dbReference type="NCBIfam" id="TIGR00218">
    <property type="entry name" value="manA"/>
    <property type="match status" value="1"/>
</dbReference>
<comment type="caution">
    <text evidence="13">The sequence shown here is derived from an EMBL/GenBank/DDBJ whole genome shotgun (WGS) entry which is preliminary data.</text>
</comment>
<evidence type="ECO:0000256" key="4">
    <source>
        <dbReference type="ARBA" id="ARBA00011956"/>
    </source>
</evidence>
<evidence type="ECO:0000259" key="10">
    <source>
        <dbReference type="Pfam" id="PF20511"/>
    </source>
</evidence>
<dbReference type="SUPFAM" id="SSF51182">
    <property type="entry name" value="RmlC-like cupins"/>
    <property type="match status" value="1"/>
</dbReference>
<name>A0ABW1VQ03_9GAMM</name>
<dbReference type="GO" id="GO:0004476">
    <property type="term" value="F:mannose-6-phosphate isomerase activity"/>
    <property type="evidence" value="ECO:0007669"/>
    <property type="project" value="UniProtKB-EC"/>
</dbReference>
<dbReference type="PROSITE" id="PS00965">
    <property type="entry name" value="PMI_I_1"/>
    <property type="match status" value="1"/>
</dbReference>
<evidence type="ECO:0000259" key="11">
    <source>
        <dbReference type="Pfam" id="PF20512"/>
    </source>
</evidence>
<dbReference type="InterPro" id="IPR016305">
    <property type="entry name" value="Mannose-6-P_Isomerase"/>
</dbReference>
<dbReference type="InterPro" id="IPR018050">
    <property type="entry name" value="Pmannose_isomerase-type1_CS"/>
</dbReference>
<reference evidence="14" key="1">
    <citation type="journal article" date="2019" name="Int. J. Syst. Evol. Microbiol.">
        <title>The Global Catalogue of Microorganisms (GCM) 10K type strain sequencing project: providing services to taxonomists for standard genome sequencing and annotation.</title>
        <authorList>
            <consortium name="The Broad Institute Genomics Platform"/>
            <consortium name="The Broad Institute Genome Sequencing Center for Infectious Disease"/>
            <person name="Wu L."/>
            <person name="Ma J."/>
        </authorList>
    </citation>
    <scope>NUCLEOTIDE SEQUENCE [LARGE SCALE GENOMIC DNA]</scope>
    <source>
        <strain evidence="14">CGMCC 4.1530</strain>
    </source>
</reference>
<dbReference type="CDD" id="cd07011">
    <property type="entry name" value="cupin_PMI_type_I_N"/>
    <property type="match status" value="1"/>
</dbReference>
<organism evidence="13 14">
    <name type="scientific">Tatumella punctata</name>
    <dbReference type="NCBI Taxonomy" id="399969"/>
    <lineage>
        <taxon>Bacteria</taxon>
        <taxon>Pseudomonadati</taxon>
        <taxon>Pseudomonadota</taxon>
        <taxon>Gammaproteobacteria</taxon>
        <taxon>Enterobacterales</taxon>
        <taxon>Erwiniaceae</taxon>
        <taxon>Tatumella</taxon>
    </lineage>
</organism>
<dbReference type="InterPro" id="IPR001250">
    <property type="entry name" value="Man6P_Isoase-1"/>
</dbReference>
<dbReference type="InterPro" id="IPR049071">
    <property type="entry name" value="MPI_cupin_dom"/>
</dbReference>
<dbReference type="Gene3D" id="1.10.441.10">
    <property type="entry name" value="Phosphomannose Isomerase, domain 2"/>
    <property type="match status" value="1"/>
</dbReference>
<dbReference type="EMBL" id="JBHSUC010000015">
    <property type="protein sequence ID" value="MFC6362765.1"/>
    <property type="molecule type" value="Genomic_DNA"/>
</dbReference>
<evidence type="ECO:0000256" key="1">
    <source>
        <dbReference type="ARBA" id="ARBA00000757"/>
    </source>
</evidence>
<accession>A0ABW1VQ03</accession>
<protein>
    <recommendedName>
        <fullName evidence="4">mannose-6-phosphate isomerase</fullName>
        <ecNumber evidence="4">5.3.1.8</ecNumber>
    </recommendedName>
    <alternativeName>
        <fullName evidence="8">Phosphohexomutase</fullName>
    </alternativeName>
    <alternativeName>
        <fullName evidence="9">Phosphomannose isomerase</fullName>
    </alternativeName>
</protein>
<evidence type="ECO:0000256" key="3">
    <source>
        <dbReference type="ARBA" id="ARBA00010772"/>
    </source>
</evidence>
<keyword evidence="6" id="KW-0862">Zinc</keyword>
<feature type="domain" description="Phosphomannose isomerase type I catalytic" evidence="10">
    <location>
        <begin position="2"/>
        <end position="148"/>
    </location>
</feature>
<keyword evidence="7 13" id="KW-0413">Isomerase</keyword>
<dbReference type="Pfam" id="PF20512">
    <property type="entry name" value="PMI_typeI_hel"/>
    <property type="match status" value="1"/>
</dbReference>
<evidence type="ECO:0000256" key="9">
    <source>
        <dbReference type="ARBA" id="ARBA00030762"/>
    </source>
</evidence>
<evidence type="ECO:0000256" key="5">
    <source>
        <dbReference type="ARBA" id="ARBA00022723"/>
    </source>
</evidence>
<dbReference type="InterPro" id="IPR014710">
    <property type="entry name" value="RmlC-like_jellyroll"/>
</dbReference>
<evidence type="ECO:0000313" key="13">
    <source>
        <dbReference type="EMBL" id="MFC6362765.1"/>
    </source>
</evidence>
<dbReference type="InterPro" id="IPR011051">
    <property type="entry name" value="RmlC_Cupin_sf"/>
</dbReference>
<evidence type="ECO:0000313" key="14">
    <source>
        <dbReference type="Proteomes" id="UP001596215"/>
    </source>
</evidence>
<dbReference type="InterPro" id="IPR046458">
    <property type="entry name" value="PMI_typeI_hel"/>
</dbReference>
<proteinExistence type="inferred from homology"/>
<feature type="domain" description="Mannose-6-phosphate isomerase cupin" evidence="12">
    <location>
        <begin position="312"/>
        <end position="386"/>
    </location>
</feature>